<sequence>MADNGRLTLLSKTNNKQQIFEPVKNVLNVGSSLLANACLSGLKSVAFNINVDTFGREITTAKKSADARSEISKRRSSFIPVKENRTSELRRASIVRSMSESNSGAMQFRTPNKSIPSKSMTKSVGAIIRSESRDHGLLQAARRKSLASSFPKMIDQMELFNVVTEDVRCLGFKAYAAKKFGTTNIPRTPTRKPKISLQSELNEIRQNLNKNATESTSSEAPKDEEADAKDDMQDDESLDTSSSIIIVTDSEIEDEEESIISIHDTETDEFSPNVVESKTAANDKPDDIKKSQDLKENEDQTETETISTPSKRPSSIRKRRNSRLCSLTECCSSTNVTPTKSSFSNDAVLTPRSILMKTPKAFKTPRKTVRILDTILHEEEEESSKKSDLFDEEKISLNSDNEQGPSVVCEHSPVKTDGDKTVVADLFASDVVLNATNPEDNSNDEKNDSTEKPVLLNSTFDLEYESEISSKASQLCNEANLDPSVERSYLQNDDEIKFQTETATINREESNIFDSTFDIDKNNEIIEDVEQPNEEPEELSEMQNMVTTPNELIHSCETLEMIKPNGSSDLNQSHETKTTDEFFNTPKSLDKTNLVGVKELLKSPSNLDQAFDTIDMQELLNSPNTLDKTNLVGVKELLKSSSDLNQTIDTRGMKELLNSPKSLDKTNLVGVKELLKSPSDLDQTIDTRGMKELLNSPKPLDKTNLVGVKELLKSPGDLDQTIDTRGMKELLTSPKSIDKTNLVGVKELLKSPSDLDQTIDTRGMKELLNSPKPLDKTNLVGVKELLKSPSDLNKTIDTRGMKELLNSPKPLDKTNLVGVKELLKSPSDLDQTIDTRGMKELLNSPKPLDKTNLVGVKELLESPSDLNETHEVESYSDVLTSSQDNEENSNTPRTLSDSTSRSKKHRISFHYDSRASLIRLINNQLNTIDPQISVPHIEVNNDLQRNIEPQNVESQNIGLQNVKPQNVELQSIELKDVESKNDETMNVGSQNVVSQKTESQNAEFQNFESQNDESMNSELQNVELQNIELQNIESNNVESQNNESQQITELLSTEVIKDPSEDNSKTALPAAEEFKTTMLESAAPIDRKVVKKNTRHRKGTNIETSEKSTVVSEASSKTTLSEVPVKESCPTLSTATDKRSTRQKTADKSTVSSARSRQVKLESDVANTSEKRGRKKGSKANRTSETEDTKKTAKNIKDSSVETSAELAVAASSHKEDTKKTIKNRKNITKETPKELAPSKSTRSSKRRGQDPVLLSVQDNESPLAGPTTKRVKMNESQANTSATTTRGRKKYQQSSTLQPMPAACETTETKKSTNASKINFVETTEELVGSTSTRSTRSGKINVLSPTGQDDKSEIVKKDTKSDAVTPAPKKSGRKNAAIISETKDSEVNTRKQKSTIVETSDADASTSTSSRDRKRGGLRSLSPAKEETKNVVAKVRPKRGKLADDVAMPSGIKTLPPSSSTRGSKRKPETENSDVKTRPKRVKK</sequence>
<evidence type="ECO:0000313" key="3">
    <source>
        <dbReference type="EMBL" id="KAJ6636851.1"/>
    </source>
</evidence>
<feature type="region of interest" description="Disordered" evidence="2">
    <location>
        <begin position="378"/>
        <end position="414"/>
    </location>
</feature>
<feature type="region of interest" description="Disordered" evidence="2">
    <location>
        <begin position="862"/>
        <end position="904"/>
    </location>
</feature>
<feature type="region of interest" description="Disordered" evidence="2">
    <location>
        <begin position="208"/>
        <end position="320"/>
    </location>
</feature>
<comment type="caution">
    <text evidence="3">The sequence shown here is derived from an EMBL/GenBank/DDBJ whole genome shotgun (WGS) entry which is preliminary data.</text>
</comment>
<proteinExistence type="predicted"/>
<name>A0A9Q0RY89_9DIPT</name>
<evidence type="ECO:0000256" key="2">
    <source>
        <dbReference type="SAM" id="MobiDB-lite"/>
    </source>
</evidence>
<feature type="region of interest" description="Disordered" evidence="2">
    <location>
        <begin position="1091"/>
        <end position="1486"/>
    </location>
</feature>
<feature type="compositionally biased region" description="Polar residues" evidence="2">
    <location>
        <begin position="1101"/>
        <end position="1121"/>
    </location>
</feature>
<organism evidence="3 4">
    <name type="scientific">Pseudolycoriella hygida</name>
    <dbReference type="NCBI Taxonomy" id="35572"/>
    <lineage>
        <taxon>Eukaryota</taxon>
        <taxon>Metazoa</taxon>
        <taxon>Ecdysozoa</taxon>
        <taxon>Arthropoda</taxon>
        <taxon>Hexapoda</taxon>
        <taxon>Insecta</taxon>
        <taxon>Pterygota</taxon>
        <taxon>Neoptera</taxon>
        <taxon>Endopterygota</taxon>
        <taxon>Diptera</taxon>
        <taxon>Nematocera</taxon>
        <taxon>Sciaroidea</taxon>
        <taxon>Sciaridae</taxon>
        <taxon>Pseudolycoriella</taxon>
    </lineage>
</organism>
<keyword evidence="1" id="KW-0175">Coiled coil</keyword>
<feature type="compositionally biased region" description="Polar residues" evidence="2">
    <location>
        <begin position="877"/>
        <end position="899"/>
    </location>
</feature>
<feature type="compositionally biased region" description="Basic and acidic residues" evidence="2">
    <location>
        <begin position="383"/>
        <end position="395"/>
    </location>
</feature>
<feature type="region of interest" description="Disordered" evidence="2">
    <location>
        <begin position="100"/>
        <end position="120"/>
    </location>
</feature>
<reference evidence="3" key="1">
    <citation type="submission" date="2022-07" db="EMBL/GenBank/DDBJ databases">
        <authorList>
            <person name="Trinca V."/>
            <person name="Uliana J.V.C."/>
            <person name="Torres T.T."/>
            <person name="Ward R.J."/>
            <person name="Monesi N."/>
        </authorList>
    </citation>
    <scope>NUCLEOTIDE SEQUENCE</scope>
    <source>
        <strain evidence="3">HSMRA1968</strain>
        <tissue evidence="3">Whole embryos</tissue>
    </source>
</reference>
<feature type="region of interest" description="Disordered" evidence="2">
    <location>
        <begin position="433"/>
        <end position="452"/>
    </location>
</feature>
<accession>A0A9Q0RY89</accession>
<feature type="compositionally biased region" description="Basic and acidic residues" evidence="2">
    <location>
        <begin position="1350"/>
        <end position="1363"/>
    </location>
</feature>
<feature type="compositionally biased region" description="Basic and acidic residues" evidence="2">
    <location>
        <begin position="1468"/>
        <end position="1479"/>
    </location>
</feature>
<feature type="compositionally biased region" description="Basic and acidic residues" evidence="2">
    <location>
        <begin position="1182"/>
        <end position="1200"/>
    </location>
</feature>
<feature type="compositionally biased region" description="Basic and acidic residues" evidence="2">
    <location>
        <begin position="281"/>
        <end position="298"/>
    </location>
</feature>
<protein>
    <submittedName>
        <fullName evidence="3">Uncharacterized protein</fullName>
    </submittedName>
</protein>
<feature type="compositionally biased region" description="Polar residues" evidence="2">
    <location>
        <begin position="208"/>
        <end position="218"/>
    </location>
</feature>
<feature type="compositionally biased region" description="Acidic residues" evidence="2">
    <location>
        <begin position="222"/>
        <end position="238"/>
    </location>
</feature>
<feature type="compositionally biased region" description="Low complexity" evidence="2">
    <location>
        <begin position="239"/>
        <end position="249"/>
    </location>
</feature>
<keyword evidence="4" id="KW-1185">Reference proteome</keyword>
<gene>
    <name evidence="3" type="ORF">Bhyg_15446</name>
</gene>
<feature type="coiled-coil region" evidence="1">
    <location>
        <begin position="1015"/>
        <end position="1042"/>
    </location>
</feature>
<feature type="compositionally biased region" description="Basic and acidic residues" evidence="2">
    <location>
        <begin position="1136"/>
        <end position="1147"/>
    </location>
</feature>
<evidence type="ECO:0000313" key="4">
    <source>
        <dbReference type="Proteomes" id="UP001151699"/>
    </source>
</evidence>
<feature type="compositionally biased region" description="Polar residues" evidence="2">
    <location>
        <begin position="1275"/>
        <end position="1286"/>
    </location>
</feature>
<dbReference type="OrthoDB" id="6288785at2759"/>
<evidence type="ECO:0000256" key="1">
    <source>
        <dbReference type="SAM" id="Coils"/>
    </source>
</evidence>
<dbReference type="Proteomes" id="UP001151699">
    <property type="component" value="Chromosome C"/>
</dbReference>
<dbReference type="EMBL" id="WJQU01000004">
    <property type="protein sequence ID" value="KAJ6636851.1"/>
    <property type="molecule type" value="Genomic_DNA"/>
</dbReference>